<evidence type="ECO:0000313" key="1">
    <source>
        <dbReference type="EMBL" id="TWU49494.1"/>
    </source>
</evidence>
<proteinExistence type="predicted"/>
<comment type="caution">
    <text evidence="1">The sequence shown here is derived from an EMBL/GenBank/DDBJ whole genome shotgun (WGS) entry which is preliminary data.</text>
</comment>
<dbReference type="Proteomes" id="UP000317977">
    <property type="component" value="Unassembled WGS sequence"/>
</dbReference>
<name>A0A5C6EMB9_9BACT</name>
<dbReference type="RefSeq" id="WP_146535743.1">
    <property type="nucleotide sequence ID" value="NZ_SJPX01000004.1"/>
</dbReference>
<keyword evidence="2" id="KW-1185">Reference proteome</keyword>
<gene>
    <name evidence="1" type="ORF">Poly59_41090</name>
</gene>
<dbReference type="AlphaFoldDB" id="A0A5C6EMB9"/>
<accession>A0A5C6EMB9</accession>
<dbReference type="EMBL" id="SJPX01000004">
    <property type="protein sequence ID" value="TWU49494.1"/>
    <property type="molecule type" value="Genomic_DNA"/>
</dbReference>
<reference evidence="1 2" key="1">
    <citation type="submission" date="2019-02" db="EMBL/GenBank/DDBJ databases">
        <title>Deep-cultivation of Planctomycetes and their phenomic and genomic characterization uncovers novel biology.</title>
        <authorList>
            <person name="Wiegand S."/>
            <person name="Jogler M."/>
            <person name="Boedeker C."/>
            <person name="Pinto D."/>
            <person name="Vollmers J."/>
            <person name="Rivas-Marin E."/>
            <person name="Kohn T."/>
            <person name="Peeters S.H."/>
            <person name="Heuer A."/>
            <person name="Rast P."/>
            <person name="Oberbeckmann S."/>
            <person name="Bunk B."/>
            <person name="Jeske O."/>
            <person name="Meyerdierks A."/>
            <person name="Storesund J.E."/>
            <person name="Kallscheuer N."/>
            <person name="Luecker S."/>
            <person name="Lage O.M."/>
            <person name="Pohl T."/>
            <person name="Merkel B.J."/>
            <person name="Hornburger P."/>
            <person name="Mueller R.-W."/>
            <person name="Bruemmer F."/>
            <person name="Labrenz M."/>
            <person name="Spormann A.M."/>
            <person name="Op Den Camp H."/>
            <person name="Overmann J."/>
            <person name="Amann R."/>
            <person name="Jetten M.S.M."/>
            <person name="Mascher T."/>
            <person name="Medema M.H."/>
            <person name="Devos D.P."/>
            <person name="Kaster A.-K."/>
            <person name="Ovreas L."/>
            <person name="Rohde M."/>
            <person name="Galperin M.Y."/>
            <person name="Jogler C."/>
        </authorList>
    </citation>
    <scope>NUCLEOTIDE SEQUENCE [LARGE SCALE GENOMIC DNA]</scope>
    <source>
        <strain evidence="1 2">Poly59</strain>
    </source>
</reference>
<sequence>MGLDMYVKTTTQELDREVDFKVNDAGELFFWRKHPNLHGWMEQLYYDKGGTQEFSCVPVVLTLDDLQQLEAAIIHHELPETAGFFFGQTQGDEYEEDLQFIEKARKAIANGYTVFHDSWW</sequence>
<protein>
    <submittedName>
        <fullName evidence="1">Uncharacterized protein</fullName>
    </submittedName>
</protein>
<evidence type="ECO:0000313" key="2">
    <source>
        <dbReference type="Proteomes" id="UP000317977"/>
    </source>
</evidence>
<dbReference type="OrthoDB" id="2989116at2"/>
<organism evidence="1 2">
    <name type="scientific">Rubripirellula reticaptiva</name>
    <dbReference type="NCBI Taxonomy" id="2528013"/>
    <lineage>
        <taxon>Bacteria</taxon>
        <taxon>Pseudomonadati</taxon>
        <taxon>Planctomycetota</taxon>
        <taxon>Planctomycetia</taxon>
        <taxon>Pirellulales</taxon>
        <taxon>Pirellulaceae</taxon>
        <taxon>Rubripirellula</taxon>
    </lineage>
</organism>